<dbReference type="Proteomes" id="UP000019113">
    <property type="component" value="Unassembled WGS sequence"/>
</dbReference>
<dbReference type="RefSeq" id="WP_021820363.1">
    <property type="nucleotide sequence ID" value="NZ_AVBC01000039.1"/>
</dbReference>
<evidence type="ECO:0000313" key="2">
    <source>
        <dbReference type="Proteomes" id="UP000019113"/>
    </source>
</evidence>
<dbReference type="EMBL" id="AVBC01000039">
    <property type="protein sequence ID" value="ERL50311.1"/>
    <property type="molecule type" value="Genomic_DNA"/>
</dbReference>
<gene>
    <name evidence="1" type="ORF">BJB45_04040</name>
</gene>
<proteinExistence type="predicted"/>
<comment type="caution">
    <text evidence="1">The sequence shown here is derived from an EMBL/GenBank/DDBJ whole genome shotgun (WGS) entry which is preliminary data.</text>
</comment>
<keyword evidence="2" id="KW-1185">Reference proteome</keyword>
<dbReference type="AlphaFoldDB" id="W1N593"/>
<evidence type="ECO:0000313" key="1">
    <source>
        <dbReference type="EMBL" id="ERL50311.1"/>
    </source>
</evidence>
<reference evidence="1 2" key="1">
    <citation type="submission" date="2013-08" db="EMBL/GenBank/DDBJ databases">
        <title>draft genome of Halomonas huanghegensis, strain BJGMM-B45T.</title>
        <authorList>
            <person name="Miao C."/>
            <person name="Wan Y."/>
            <person name="Jin W."/>
        </authorList>
    </citation>
    <scope>NUCLEOTIDE SEQUENCE [LARGE SCALE GENOMIC DNA]</scope>
    <source>
        <strain evidence="1 2">BJGMM-B45</strain>
    </source>
</reference>
<dbReference type="KEGG" id="hhu:AR456_05475"/>
<protein>
    <submittedName>
        <fullName evidence="1">Uncharacterized protein</fullName>
    </submittedName>
</protein>
<dbReference type="STRING" id="1178482.AR456_05475"/>
<name>W1N593_9GAMM</name>
<accession>W1N593</accession>
<organism evidence="1 2">
    <name type="scientific">Halomonas huangheensis</name>
    <dbReference type="NCBI Taxonomy" id="1178482"/>
    <lineage>
        <taxon>Bacteria</taxon>
        <taxon>Pseudomonadati</taxon>
        <taxon>Pseudomonadota</taxon>
        <taxon>Gammaproteobacteria</taxon>
        <taxon>Oceanospirillales</taxon>
        <taxon>Halomonadaceae</taxon>
        <taxon>Halomonas</taxon>
    </lineage>
</organism>
<sequence length="88" mass="8940">MTSKGALAMGSGAAAKLGNVTGNVTQFAHPDALPWGMLASDTLASNALDSATAQSTTQGCIDAFTTRPGNDSNTINSTATRRRLTVVL</sequence>